<feature type="domain" description="Single Cache" evidence="7">
    <location>
        <begin position="17"/>
        <end position="101"/>
    </location>
</feature>
<evidence type="ECO:0000313" key="8">
    <source>
        <dbReference type="EMBL" id="QGZ38401.1"/>
    </source>
</evidence>
<reference evidence="9 10" key="1">
    <citation type="journal article" date="2015" name="Stand. Genomic Sci.">
        <title>Genomic Encyclopedia of Bacterial and Archaeal Type Strains, Phase III: the genomes of soil and plant-associated and newly described type strains.</title>
        <authorList>
            <person name="Whitman W.B."/>
            <person name="Woyke T."/>
            <person name="Klenk H.P."/>
            <person name="Zhou Y."/>
            <person name="Lilburn T.G."/>
            <person name="Beck B.J."/>
            <person name="De Vos P."/>
            <person name="Vandamme P."/>
            <person name="Eisen J.A."/>
            <person name="Garrity G."/>
            <person name="Hugenholtz P."/>
            <person name="Kyrpides N.C."/>
        </authorList>
    </citation>
    <scope>NUCLEOTIDE SEQUENCE [LARGE SCALE GENOMIC DNA]</scope>
    <source>
        <strain evidence="9 10">CGMCC 1.10685</strain>
    </source>
</reference>
<evidence type="ECO:0000313" key="9">
    <source>
        <dbReference type="EMBL" id="TWI50054.1"/>
    </source>
</evidence>
<dbReference type="EMBL" id="CP046904">
    <property type="protein sequence ID" value="QGZ38401.1"/>
    <property type="molecule type" value="Genomic_DNA"/>
</dbReference>
<keyword evidence="3" id="KW-0812">Transmembrane</keyword>
<organism evidence="9 10">
    <name type="scientific">Pseudoduganella flava</name>
    <dbReference type="NCBI Taxonomy" id="871742"/>
    <lineage>
        <taxon>Bacteria</taxon>
        <taxon>Pseudomonadati</taxon>
        <taxon>Pseudomonadota</taxon>
        <taxon>Betaproteobacteria</taxon>
        <taxon>Burkholderiales</taxon>
        <taxon>Oxalobacteraceae</taxon>
        <taxon>Telluria group</taxon>
        <taxon>Pseudoduganella</taxon>
    </lineage>
</organism>
<proteinExistence type="predicted"/>
<dbReference type="Gene3D" id="3.30.450.20">
    <property type="entry name" value="PAS domain"/>
    <property type="match status" value="1"/>
</dbReference>
<comment type="subcellular location">
    <subcellularLocation>
        <location evidence="1">Cell membrane</location>
        <topology evidence="1">Multi-pass membrane protein</topology>
    </subcellularLocation>
</comment>
<sequence length="148" mass="16641">MKRLFITLLLGLLCHGAQAWDDGTAAEARALVDRAAALMRDLGPERALAEINNPNGAFHYRDLYVTVYTQRGRIVAHGALPHLVGRNAWDWRDADDQFYVREIVARAQRGETGPVDYTRVHPRSRQLRVKSTWARLAGPYVIACGAFK</sequence>
<evidence type="ECO:0000313" key="11">
    <source>
        <dbReference type="Proteomes" id="UP000437862"/>
    </source>
</evidence>
<reference evidence="9" key="2">
    <citation type="submission" date="2019-07" db="EMBL/GenBank/DDBJ databases">
        <authorList>
            <person name="Whitman W."/>
            <person name="Huntemann M."/>
            <person name="Clum A."/>
            <person name="Pillay M."/>
            <person name="Palaniappan K."/>
            <person name="Varghese N."/>
            <person name="Mikhailova N."/>
            <person name="Stamatis D."/>
            <person name="Reddy T."/>
            <person name="Daum C."/>
            <person name="Shapiro N."/>
            <person name="Ivanova N."/>
            <person name="Kyrpides N."/>
            <person name="Woyke T."/>
        </authorList>
    </citation>
    <scope>NUCLEOTIDE SEQUENCE</scope>
    <source>
        <strain evidence="9">CGMCC 1.10685</strain>
    </source>
</reference>
<evidence type="ECO:0000256" key="4">
    <source>
        <dbReference type="ARBA" id="ARBA00022989"/>
    </source>
</evidence>
<feature type="chain" id="PRO_5044618099" evidence="6">
    <location>
        <begin position="20"/>
        <end position="148"/>
    </location>
</feature>
<dbReference type="Proteomes" id="UP000315112">
    <property type="component" value="Unassembled WGS sequence"/>
</dbReference>
<keyword evidence="2" id="KW-1003">Cell membrane</keyword>
<keyword evidence="4" id="KW-1133">Transmembrane helix</keyword>
<protein>
    <submittedName>
        <fullName evidence="9">Single cache domain-containing protein</fullName>
    </submittedName>
</protein>
<keyword evidence="6" id="KW-0732">Signal</keyword>
<evidence type="ECO:0000259" key="7">
    <source>
        <dbReference type="SMART" id="SM01049"/>
    </source>
</evidence>
<dbReference type="EMBL" id="VLKW01000002">
    <property type="protein sequence ID" value="TWI50054.1"/>
    <property type="molecule type" value="Genomic_DNA"/>
</dbReference>
<dbReference type="InterPro" id="IPR033480">
    <property type="entry name" value="sCache_2"/>
</dbReference>
<gene>
    <name evidence="8" type="ORF">GO485_04605</name>
    <name evidence="9" type="ORF">IP92_01278</name>
</gene>
<reference evidence="8 11" key="3">
    <citation type="submission" date="2019-12" db="EMBL/GenBank/DDBJ databases">
        <title>Draft Genome Sequences of Six Type Strains of the Genus Massilia.</title>
        <authorList>
            <person name="Miess H."/>
            <person name="Frediansyah A."/>
            <person name="Goeker M."/>
            <person name="Gross H."/>
        </authorList>
    </citation>
    <scope>NUCLEOTIDE SEQUENCE [LARGE SCALE GENOMIC DNA]</scope>
    <source>
        <strain evidence="8 11">DSM 26639</strain>
    </source>
</reference>
<evidence type="ECO:0000256" key="3">
    <source>
        <dbReference type="ARBA" id="ARBA00022692"/>
    </source>
</evidence>
<accession>A0A562Q076</accession>
<evidence type="ECO:0000313" key="10">
    <source>
        <dbReference type="Proteomes" id="UP000315112"/>
    </source>
</evidence>
<dbReference type="OrthoDB" id="9178561at2"/>
<dbReference type="GO" id="GO:0005886">
    <property type="term" value="C:plasma membrane"/>
    <property type="evidence" value="ECO:0007669"/>
    <property type="project" value="UniProtKB-SubCell"/>
</dbReference>
<dbReference type="Proteomes" id="UP000437862">
    <property type="component" value="Chromosome"/>
</dbReference>
<dbReference type="RefSeq" id="WP_145873694.1">
    <property type="nucleotide sequence ID" value="NZ_CP046904.1"/>
</dbReference>
<keyword evidence="5" id="KW-0472">Membrane</keyword>
<evidence type="ECO:0000256" key="2">
    <source>
        <dbReference type="ARBA" id="ARBA00022475"/>
    </source>
</evidence>
<dbReference type="SMART" id="SM01049">
    <property type="entry name" value="Cache_2"/>
    <property type="match status" value="1"/>
</dbReference>
<evidence type="ECO:0000256" key="1">
    <source>
        <dbReference type="ARBA" id="ARBA00004651"/>
    </source>
</evidence>
<dbReference type="AlphaFoldDB" id="A0A562Q076"/>
<name>A0A562Q076_9BURK</name>
<keyword evidence="11" id="KW-1185">Reference proteome</keyword>
<feature type="signal peptide" evidence="6">
    <location>
        <begin position="1"/>
        <end position="19"/>
    </location>
</feature>
<evidence type="ECO:0000256" key="5">
    <source>
        <dbReference type="ARBA" id="ARBA00023136"/>
    </source>
</evidence>
<evidence type="ECO:0000256" key="6">
    <source>
        <dbReference type="SAM" id="SignalP"/>
    </source>
</evidence>
<dbReference type="Pfam" id="PF17200">
    <property type="entry name" value="sCache_2"/>
    <property type="match status" value="1"/>
</dbReference>